<sequence>MSLRQNVSISLSPERHAAAERMLPTGRGGASSGVLRAGLRRLDARDIDVQQHRSVRQMDGAAAEEQPGA</sequence>
<gene>
    <name evidence="2" type="ORF">DK389_27675</name>
</gene>
<accession>A0A2U8WBR0</accession>
<name>A0A2U8WBR0_9HYPH</name>
<dbReference type="EMBL" id="CP029550">
    <property type="protein sequence ID" value="AWN43594.1"/>
    <property type="molecule type" value="Genomic_DNA"/>
</dbReference>
<feature type="region of interest" description="Disordered" evidence="1">
    <location>
        <begin position="47"/>
        <end position="69"/>
    </location>
</feature>
<evidence type="ECO:0000313" key="2">
    <source>
        <dbReference type="EMBL" id="AWN43594.1"/>
    </source>
</evidence>
<dbReference type="KEGG" id="mets:DK389_27675"/>
<dbReference type="AlphaFoldDB" id="A0A2U8WBR0"/>
<protein>
    <submittedName>
        <fullName evidence="2">Uncharacterized protein</fullName>
    </submittedName>
</protein>
<dbReference type="Proteomes" id="UP000245926">
    <property type="component" value="Chromosome"/>
</dbReference>
<evidence type="ECO:0000256" key="1">
    <source>
        <dbReference type="SAM" id="MobiDB-lite"/>
    </source>
</evidence>
<keyword evidence="3" id="KW-1185">Reference proteome</keyword>
<reference evidence="3" key="1">
    <citation type="submission" date="2018-05" db="EMBL/GenBank/DDBJ databases">
        <title>Complete Genome Sequence of Methylobacterium sp. 17SD2-17.</title>
        <authorList>
            <person name="Srinivasan S."/>
        </authorList>
    </citation>
    <scope>NUCLEOTIDE SEQUENCE [LARGE SCALE GENOMIC DNA]</scope>
    <source>
        <strain evidence="3">17SD2-17</strain>
    </source>
</reference>
<dbReference type="RefSeq" id="WP_109894540.1">
    <property type="nucleotide sequence ID" value="NZ_CP029550.1"/>
</dbReference>
<evidence type="ECO:0000313" key="3">
    <source>
        <dbReference type="Proteomes" id="UP000245926"/>
    </source>
</evidence>
<organism evidence="2 3">
    <name type="scientific">Methylobacterium durans</name>
    <dbReference type="NCBI Taxonomy" id="2202825"/>
    <lineage>
        <taxon>Bacteria</taxon>
        <taxon>Pseudomonadati</taxon>
        <taxon>Pseudomonadota</taxon>
        <taxon>Alphaproteobacteria</taxon>
        <taxon>Hyphomicrobiales</taxon>
        <taxon>Methylobacteriaceae</taxon>
        <taxon>Methylobacterium</taxon>
    </lineage>
</organism>
<proteinExistence type="predicted"/>